<dbReference type="AlphaFoldDB" id="A0A0M2UUY7"/>
<comment type="caution">
    <text evidence="3">The sequence shown here is derived from an EMBL/GenBank/DDBJ whole genome shotgun (WGS) entry which is preliminary data.</text>
</comment>
<keyword evidence="1" id="KW-1133">Transmembrane helix</keyword>
<keyword evidence="4" id="KW-1185">Reference proteome</keyword>
<organism evidence="3 4">
    <name type="scientific">Candidatus Brocadia fulgida</name>
    <dbReference type="NCBI Taxonomy" id="380242"/>
    <lineage>
        <taxon>Bacteria</taxon>
        <taxon>Pseudomonadati</taxon>
        <taxon>Planctomycetota</taxon>
        <taxon>Candidatus Brocadiia</taxon>
        <taxon>Candidatus Brocadiales</taxon>
        <taxon>Candidatus Brocadiaceae</taxon>
        <taxon>Candidatus Brocadia</taxon>
    </lineage>
</organism>
<evidence type="ECO:0000313" key="4">
    <source>
        <dbReference type="Proteomes" id="UP000034954"/>
    </source>
</evidence>
<sequence>MRKRLLTFGGCLSALVLSTMIVINSADANGKKNKPPKPVPEPISYALFAAGGSALVGLRYLRSRWKSKGSDLSAE</sequence>
<keyword evidence="1" id="KW-0812">Transmembrane</keyword>
<dbReference type="EMBL" id="LAQJ01000173">
    <property type="protein sequence ID" value="KKO19612.1"/>
    <property type="molecule type" value="Genomic_DNA"/>
</dbReference>
<evidence type="ECO:0000256" key="1">
    <source>
        <dbReference type="SAM" id="Phobius"/>
    </source>
</evidence>
<evidence type="ECO:0000313" key="3">
    <source>
        <dbReference type="EMBL" id="KKO19612.1"/>
    </source>
</evidence>
<feature type="transmembrane region" description="Helical" evidence="1">
    <location>
        <begin position="44"/>
        <end position="61"/>
    </location>
</feature>
<dbReference type="NCBIfam" id="TIGR02595">
    <property type="entry name" value="PEP_CTERM"/>
    <property type="match status" value="1"/>
</dbReference>
<evidence type="ECO:0008006" key="5">
    <source>
        <dbReference type="Google" id="ProtNLM"/>
    </source>
</evidence>
<keyword evidence="2" id="KW-0732">Signal</keyword>
<reference evidence="3 4" key="1">
    <citation type="journal article" date="2013" name="BMC Microbiol.">
        <title>Identification of the type II cytochrome c maturation pathway in anammox bacteria by comparative genomics.</title>
        <authorList>
            <person name="Ferousi C."/>
            <person name="Speth D.R."/>
            <person name="Reimann J."/>
            <person name="Op den Camp H.J."/>
            <person name="Allen J.W."/>
            <person name="Keltjens J.T."/>
            <person name="Jetten M.S."/>
        </authorList>
    </citation>
    <scope>NUCLEOTIDE SEQUENCE [LARGE SCALE GENOMIC DNA]</scope>
    <source>
        <strain evidence="3">RU1</strain>
    </source>
</reference>
<evidence type="ECO:0000256" key="2">
    <source>
        <dbReference type="SAM" id="SignalP"/>
    </source>
</evidence>
<gene>
    <name evidence="3" type="ORF">BROFUL_01647</name>
</gene>
<keyword evidence="1" id="KW-0472">Membrane</keyword>
<feature type="chain" id="PRO_5005644029" description="PEP-CTERM protein-sorting domain-containing protein" evidence="2">
    <location>
        <begin position="29"/>
        <end position="75"/>
    </location>
</feature>
<dbReference type="Proteomes" id="UP000034954">
    <property type="component" value="Unassembled WGS sequence"/>
</dbReference>
<protein>
    <recommendedName>
        <fullName evidence="5">PEP-CTERM protein-sorting domain-containing protein</fullName>
    </recommendedName>
</protein>
<feature type="signal peptide" evidence="2">
    <location>
        <begin position="1"/>
        <end position="28"/>
    </location>
</feature>
<dbReference type="InterPro" id="IPR013424">
    <property type="entry name" value="Ice-binding_C"/>
</dbReference>
<accession>A0A0M2UUY7</accession>
<name>A0A0M2UUY7_9BACT</name>
<proteinExistence type="predicted"/>